<comment type="cofactor">
    <cofactor evidence="11">
        <name>FAD</name>
        <dbReference type="ChEBI" id="CHEBI:57692"/>
    </cofactor>
    <text evidence="11">Binds 1 FAD per subunit.</text>
</comment>
<evidence type="ECO:0000313" key="14">
    <source>
        <dbReference type="EMBL" id="MFD1744933.1"/>
    </source>
</evidence>
<dbReference type="PIRSF" id="PIRSF000350">
    <property type="entry name" value="Mercury_reductase_MerA"/>
    <property type="match status" value="1"/>
</dbReference>
<evidence type="ECO:0000256" key="8">
    <source>
        <dbReference type="ARBA" id="ARBA00023157"/>
    </source>
</evidence>
<dbReference type="Proteomes" id="UP001597322">
    <property type="component" value="Unassembled WGS sequence"/>
</dbReference>
<accession>A0ABW4M0H3</accession>
<evidence type="ECO:0000256" key="11">
    <source>
        <dbReference type="RuleBase" id="RU003692"/>
    </source>
</evidence>
<keyword evidence="4 11" id="KW-0285">Flavoprotein</keyword>
<dbReference type="RefSeq" id="WP_377397617.1">
    <property type="nucleotide sequence ID" value="NZ_JBHUEQ010000006.1"/>
</dbReference>
<dbReference type="InterPro" id="IPR004099">
    <property type="entry name" value="Pyr_nucl-diS_OxRdtase_dimer"/>
</dbReference>
<evidence type="ECO:0000256" key="6">
    <source>
        <dbReference type="ARBA" id="ARBA00023002"/>
    </source>
</evidence>
<dbReference type="EC" id="1.8.1.4" evidence="2 11"/>
<name>A0ABW4M0H3_9HYPH</name>
<evidence type="ECO:0000256" key="7">
    <source>
        <dbReference type="ARBA" id="ARBA00023027"/>
    </source>
</evidence>
<sequence length="464" mass="49168">MTDLSCKVLVLGAGPGGYVCAIRCGQSGLDTIIVEKAAPGGTCLNVGCIPSKALIHAAEQFHTARSMADGHSALGIFVAEPTIDMARTVAWKDGVVRQLTGGVSGLLRKAGVRRIDGLGRIVDGKCVEVQTRDGTLRIRCESLVIATGSRPVELPSLPFGGNILSSTEALSLTELPRSLAVVGGGYIGLEIGTAYAKLGVNVSVFEAQPHILPQYDEELSKPVLARLKALGVKVHLRAVAESYDHSTRMLTTRINDQQHQTEAEKVLVTVGRKPVLDEAAVNVLGLDMNGRYLRIDEKCRTSMRGVYAIGDVTGEPMLAHRAMAQGEIVAEILAGHNVAWDKRAMPAVCFTDPELVVVGLLPDQARAEGHDVKASTYSLRANGRALTLERQDGFVRIVHERQTGLVLGIQAVGEGCAEMAGEFSLAIEMCATVTDIAATVHAHPTLGETVQEAALMGLGKALHA</sequence>
<evidence type="ECO:0000256" key="10">
    <source>
        <dbReference type="ARBA" id="ARBA00049187"/>
    </source>
</evidence>
<dbReference type="EMBL" id="JBHUEQ010000006">
    <property type="protein sequence ID" value="MFD1744933.1"/>
    <property type="molecule type" value="Genomic_DNA"/>
</dbReference>
<dbReference type="Gene3D" id="3.50.50.60">
    <property type="entry name" value="FAD/NAD(P)-binding domain"/>
    <property type="match status" value="2"/>
</dbReference>
<dbReference type="InterPro" id="IPR012999">
    <property type="entry name" value="Pyr_OxRdtase_I_AS"/>
</dbReference>
<keyword evidence="8" id="KW-1015">Disulfide bond</keyword>
<dbReference type="InterPro" id="IPR016156">
    <property type="entry name" value="FAD/NAD-linked_Rdtase_dimer_sf"/>
</dbReference>
<keyword evidence="6 11" id="KW-0560">Oxidoreductase</keyword>
<dbReference type="Gene3D" id="3.30.390.30">
    <property type="match status" value="1"/>
</dbReference>
<evidence type="ECO:0000256" key="9">
    <source>
        <dbReference type="ARBA" id="ARBA00023284"/>
    </source>
</evidence>
<dbReference type="InterPro" id="IPR050151">
    <property type="entry name" value="Class-I_Pyr_Nuc-Dis_Oxidored"/>
</dbReference>
<feature type="domain" description="FAD/NAD(P)-binding" evidence="13">
    <location>
        <begin position="7"/>
        <end position="326"/>
    </location>
</feature>
<evidence type="ECO:0000259" key="12">
    <source>
        <dbReference type="Pfam" id="PF02852"/>
    </source>
</evidence>
<dbReference type="PANTHER" id="PTHR22912">
    <property type="entry name" value="DISULFIDE OXIDOREDUCTASE"/>
    <property type="match status" value="1"/>
</dbReference>
<comment type="miscellaneous">
    <text evidence="11">The active site is a redox-active disulfide bond.</text>
</comment>
<comment type="caution">
    <text evidence="14">The sequence shown here is derived from an EMBL/GenBank/DDBJ whole genome shotgun (WGS) entry which is preliminary data.</text>
</comment>
<dbReference type="GO" id="GO:0004148">
    <property type="term" value="F:dihydrolipoyl dehydrogenase (NADH) activity"/>
    <property type="evidence" value="ECO:0007669"/>
    <property type="project" value="UniProtKB-EC"/>
</dbReference>
<dbReference type="InterPro" id="IPR001100">
    <property type="entry name" value="Pyr_nuc-diS_OxRdtase"/>
</dbReference>
<dbReference type="PROSITE" id="PS00076">
    <property type="entry name" value="PYRIDINE_REDOX_1"/>
    <property type="match status" value="1"/>
</dbReference>
<dbReference type="InterPro" id="IPR036188">
    <property type="entry name" value="FAD/NAD-bd_sf"/>
</dbReference>
<dbReference type="SUPFAM" id="SSF55424">
    <property type="entry name" value="FAD/NAD-linked reductases, dimerisation (C-terminal) domain"/>
    <property type="match status" value="1"/>
</dbReference>
<dbReference type="SUPFAM" id="SSF51905">
    <property type="entry name" value="FAD/NAD(P)-binding domain"/>
    <property type="match status" value="1"/>
</dbReference>
<dbReference type="PRINTS" id="PR00368">
    <property type="entry name" value="FADPNR"/>
</dbReference>
<evidence type="ECO:0000256" key="5">
    <source>
        <dbReference type="ARBA" id="ARBA00022827"/>
    </source>
</evidence>
<dbReference type="PRINTS" id="PR00411">
    <property type="entry name" value="PNDRDTASEI"/>
</dbReference>
<dbReference type="PANTHER" id="PTHR22912:SF160">
    <property type="entry name" value="DIHYDROLIPOYL DEHYDROGENASE"/>
    <property type="match status" value="1"/>
</dbReference>
<protein>
    <recommendedName>
        <fullName evidence="3 11">Dihydrolipoyl dehydrogenase</fullName>
        <ecNumber evidence="2 11">1.8.1.4</ecNumber>
    </recommendedName>
</protein>
<keyword evidence="7 11" id="KW-0520">NAD</keyword>
<dbReference type="InterPro" id="IPR006258">
    <property type="entry name" value="Lipoamide_DH"/>
</dbReference>
<dbReference type="InterPro" id="IPR023753">
    <property type="entry name" value="FAD/NAD-binding_dom"/>
</dbReference>
<evidence type="ECO:0000259" key="13">
    <source>
        <dbReference type="Pfam" id="PF07992"/>
    </source>
</evidence>
<reference evidence="15" key="1">
    <citation type="journal article" date="2019" name="Int. J. Syst. Evol. Microbiol.">
        <title>The Global Catalogue of Microorganisms (GCM) 10K type strain sequencing project: providing services to taxonomists for standard genome sequencing and annotation.</title>
        <authorList>
            <consortium name="The Broad Institute Genomics Platform"/>
            <consortium name="The Broad Institute Genome Sequencing Center for Infectious Disease"/>
            <person name="Wu L."/>
            <person name="Ma J."/>
        </authorList>
    </citation>
    <scope>NUCLEOTIDE SEQUENCE [LARGE SCALE GENOMIC DNA]</scope>
    <source>
        <strain evidence="15">CG52</strain>
    </source>
</reference>
<feature type="domain" description="Pyridine nucleotide-disulphide oxidoreductase dimerisation" evidence="12">
    <location>
        <begin position="345"/>
        <end position="454"/>
    </location>
</feature>
<keyword evidence="5 11" id="KW-0274">FAD</keyword>
<comment type="catalytic activity">
    <reaction evidence="10 11">
        <text>N(6)-[(R)-dihydrolipoyl]-L-lysyl-[protein] + NAD(+) = N(6)-[(R)-lipoyl]-L-lysyl-[protein] + NADH + H(+)</text>
        <dbReference type="Rhea" id="RHEA:15045"/>
        <dbReference type="Rhea" id="RHEA-COMP:10474"/>
        <dbReference type="Rhea" id="RHEA-COMP:10475"/>
        <dbReference type="ChEBI" id="CHEBI:15378"/>
        <dbReference type="ChEBI" id="CHEBI:57540"/>
        <dbReference type="ChEBI" id="CHEBI:57945"/>
        <dbReference type="ChEBI" id="CHEBI:83099"/>
        <dbReference type="ChEBI" id="CHEBI:83100"/>
        <dbReference type="EC" id="1.8.1.4"/>
    </reaction>
</comment>
<gene>
    <name evidence="14" type="primary">lpdA</name>
    <name evidence="14" type="ORF">ACFSE1_05600</name>
</gene>
<keyword evidence="15" id="KW-1185">Reference proteome</keyword>
<dbReference type="NCBIfam" id="TIGR01350">
    <property type="entry name" value="lipoamide_DH"/>
    <property type="match status" value="1"/>
</dbReference>
<evidence type="ECO:0000256" key="3">
    <source>
        <dbReference type="ARBA" id="ARBA00016961"/>
    </source>
</evidence>
<dbReference type="Pfam" id="PF02852">
    <property type="entry name" value="Pyr_redox_dim"/>
    <property type="match status" value="1"/>
</dbReference>
<evidence type="ECO:0000256" key="2">
    <source>
        <dbReference type="ARBA" id="ARBA00012608"/>
    </source>
</evidence>
<evidence type="ECO:0000256" key="4">
    <source>
        <dbReference type="ARBA" id="ARBA00022630"/>
    </source>
</evidence>
<organism evidence="14 15">
    <name type="scientific">Rhizobium helianthi</name>
    <dbReference type="NCBI Taxonomy" id="1132695"/>
    <lineage>
        <taxon>Bacteria</taxon>
        <taxon>Pseudomonadati</taxon>
        <taxon>Pseudomonadota</taxon>
        <taxon>Alphaproteobacteria</taxon>
        <taxon>Hyphomicrobiales</taxon>
        <taxon>Rhizobiaceae</taxon>
        <taxon>Rhizobium/Agrobacterium group</taxon>
        <taxon>Rhizobium</taxon>
    </lineage>
</organism>
<proteinExistence type="inferred from homology"/>
<evidence type="ECO:0000313" key="15">
    <source>
        <dbReference type="Proteomes" id="UP001597322"/>
    </source>
</evidence>
<comment type="similarity">
    <text evidence="1 11">Belongs to the class-I pyridine nucleotide-disulfide oxidoreductase family.</text>
</comment>
<dbReference type="Pfam" id="PF07992">
    <property type="entry name" value="Pyr_redox_2"/>
    <property type="match status" value="1"/>
</dbReference>
<keyword evidence="9 11" id="KW-0676">Redox-active center</keyword>
<evidence type="ECO:0000256" key="1">
    <source>
        <dbReference type="ARBA" id="ARBA00007532"/>
    </source>
</evidence>